<dbReference type="EMBL" id="HACA01014542">
    <property type="protein sequence ID" value="CDW31903.1"/>
    <property type="molecule type" value="Transcribed_RNA"/>
</dbReference>
<feature type="non-terminal residue" evidence="1">
    <location>
        <position position="32"/>
    </location>
</feature>
<reference evidence="1" key="1">
    <citation type="submission" date="2014-05" db="EMBL/GenBank/DDBJ databases">
        <authorList>
            <person name="Chronopoulou M."/>
        </authorList>
    </citation>
    <scope>NUCLEOTIDE SEQUENCE</scope>
    <source>
        <tissue evidence="1">Whole organism</tissue>
    </source>
</reference>
<evidence type="ECO:0000313" key="1">
    <source>
        <dbReference type="EMBL" id="CDW31903.1"/>
    </source>
</evidence>
<proteinExistence type="predicted"/>
<sequence>MSVQVAISVQVKMSIKKLYKIRVISKYTLIPG</sequence>
<organism evidence="1">
    <name type="scientific">Lepeophtheirus salmonis</name>
    <name type="common">Salmon louse</name>
    <name type="synonym">Caligus salmonis</name>
    <dbReference type="NCBI Taxonomy" id="72036"/>
    <lineage>
        <taxon>Eukaryota</taxon>
        <taxon>Metazoa</taxon>
        <taxon>Ecdysozoa</taxon>
        <taxon>Arthropoda</taxon>
        <taxon>Crustacea</taxon>
        <taxon>Multicrustacea</taxon>
        <taxon>Hexanauplia</taxon>
        <taxon>Copepoda</taxon>
        <taxon>Siphonostomatoida</taxon>
        <taxon>Caligidae</taxon>
        <taxon>Lepeophtheirus</taxon>
    </lineage>
</organism>
<accession>A0A0K2U101</accession>
<protein>
    <submittedName>
        <fullName evidence="1">Uncharacterized protein</fullName>
    </submittedName>
</protein>
<dbReference type="AlphaFoldDB" id="A0A0K2U101"/>
<name>A0A0K2U101_LEPSM</name>